<dbReference type="Proteomes" id="UP000449846">
    <property type="component" value="Unassembled WGS sequence"/>
</dbReference>
<dbReference type="RefSeq" id="WP_155039621.1">
    <property type="nucleotide sequence ID" value="NZ_JBHGCD010000010.1"/>
</dbReference>
<sequence length="212" mass="21952">MRQAFALMLIGAVLGTGLPATAQEAEAPASDERLWTCETSIAGEKTEINYVRDAEFRENVGKLEKNLSGWGRITCPGYVSLREILRRNQMTDDGSYCLLWDKASDTYVGAQVGERKGNAVCRKTFCEKVNGAKAATMRSANDLAVAGFDAVTQRPGATILAATSGGVVGMAQAAGTAAATAAAGVAASPVAVGSLMVGTAAAGGTMWYCADE</sequence>
<accession>A0A844HHW4</accession>
<name>A0A844HHW4_9RHOB</name>
<protein>
    <submittedName>
        <fullName evidence="2">Uncharacterized protein</fullName>
    </submittedName>
</protein>
<comment type="caution">
    <text evidence="2">The sequence shown here is derived from an EMBL/GenBank/DDBJ whole genome shotgun (WGS) entry which is preliminary data.</text>
</comment>
<organism evidence="2 3">
    <name type="scientific">Paracoccus litorisediminis</name>
    <dbReference type="NCBI Taxonomy" id="2006130"/>
    <lineage>
        <taxon>Bacteria</taxon>
        <taxon>Pseudomonadati</taxon>
        <taxon>Pseudomonadota</taxon>
        <taxon>Alphaproteobacteria</taxon>
        <taxon>Rhodobacterales</taxon>
        <taxon>Paracoccaceae</taxon>
        <taxon>Paracoccus</taxon>
    </lineage>
</organism>
<dbReference type="EMBL" id="WMIG01000004">
    <property type="protein sequence ID" value="MTH59683.1"/>
    <property type="molecule type" value="Genomic_DNA"/>
</dbReference>
<evidence type="ECO:0000313" key="2">
    <source>
        <dbReference type="EMBL" id="MTH59683.1"/>
    </source>
</evidence>
<reference evidence="2 3" key="1">
    <citation type="submission" date="2019-11" db="EMBL/GenBank/DDBJ databases">
        <authorList>
            <person name="Dong K."/>
        </authorList>
    </citation>
    <scope>NUCLEOTIDE SEQUENCE [LARGE SCALE GENOMIC DNA]</scope>
    <source>
        <strain evidence="2 3">NBRC 112902</strain>
    </source>
</reference>
<proteinExistence type="predicted"/>
<keyword evidence="1" id="KW-0732">Signal</keyword>
<feature type="chain" id="PRO_5032629499" evidence="1">
    <location>
        <begin position="23"/>
        <end position="212"/>
    </location>
</feature>
<evidence type="ECO:0000313" key="3">
    <source>
        <dbReference type="Proteomes" id="UP000449846"/>
    </source>
</evidence>
<feature type="signal peptide" evidence="1">
    <location>
        <begin position="1"/>
        <end position="22"/>
    </location>
</feature>
<dbReference type="OrthoDB" id="7689671at2"/>
<gene>
    <name evidence="2" type="ORF">GL300_10725</name>
</gene>
<evidence type="ECO:0000256" key="1">
    <source>
        <dbReference type="SAM" id="SignalP"/>
    </source>
</evidence>
<dbReference type="AlphaFoldDB" id="A0A844HHW4"/>
<keyword evidence="3" id="KW-1185">Reference proteome</keyword>